<keyword evidence="2" id="KW-1185">Reference proteome</keyword>
<reference evidence="1" key="1">
    <citation type="submission" date="2022-12" db="EMBL/GenBank/DDBJ databases">
        <title>Draft genome assemblies for two species of Escallonia (Escalloniales).</title>
        <authorList>
            <person name="Chanderbali A."/>
            <person name="Dervinis C."/>
            <person name="Anghel I."/>
            <person name="Soltis D."/>
            <person name="Soltis P."/>
            <person name="Zapata F."/>
        </authorList>
    </citation>
    <scope>NUCLEOTIDE SEQUENCE</scope>
    <source>
        <strain evidence="1">UCBG64.0493</strain>
        <tissue evidence="1">Leaf</tissue>
    </source>
</reference>
<proteinExistence type="predicted"/>
<organism evidence="1 2">
    <name type="scientific">Escallonia herrerae</name>
    <dbReference type="NCBI Taxonomy" id="1293975"/>
    <lineage>
        <taxon>Eukaryota</taxon>
        <taxon>Viridiplantae</taxon>
        <taxon>Streptophyta</taxon>
        <taxon>Embryophyta</taxon>
        <taxon>Tracheophyta</taxon>
        <taxon>Spermatophyta</taxon>
        <taxon>Magnoliopsida</taxon>
        <taxon>eudicotyledons</taxon>
        <taxon>Gunneridae</taxon>
        <taxon>Pentapetalae</taxon>
        <taxon>asterids</taxon>
        <taxon>campanulids</taxon>
        <taxon>Escalloniales</taxon>
        <taxon>Escalloniaceae</taxon>
        <taxon>Escallonia</taxon>
    </lineage>
</organism>
<dbReference type="Proteomes" id="UP001188597">
    <property type="component" value="Unassembled WGS sequence"/>
</dbReference>
<comment type="caution">
    <text evidence="1">The sequence shown here is derived from an EMBL/GenBank/DDBJ whole genome shotgun (WGS) entry which is preliminary data.</text>
</comment>
<evidence type="ECO:0000313" key="1">
    <source>
        <dbReference type="EMBL" id="KAK3028242.1"/>
    </source>
</evidence>
<protein>
    <submittedName>
        <fullName evidence="1">Uncharacterized protein</fullName>
    </submittedName>
</protein>
<name>A0AA88WIH0_9ASTE</name>
<accession>A0AA88WIH0</accession>
<dbReference type="AlphaFoldDB" id="A0AA88WIH0"/>
<sequence>MVDPLLLSETFRVEKFAGIVPVPVAAMIAGSACWSSHSIVSPSDLWPNSLVAGIRILRPRPSTLVCRSLVDLLGAAVVVTTFLEGSVVDSDLVAIAREASMSCAGGALEEVEALVEAVLGDKEGDPLAPPVVLVDRPAWMEMEPMNGADRPSKGSGATRCCCDWRWWRWPRWWGCDLVALVPY</sequence>
<dbReference type="EMBL" id="JAVXUP010000424">
    <property type="protein sequence ID" value="KAK3028242.1"/>
    <property type="molecule type" value="Genomic_DNA"/>
</dbReference>
<evidence type="ECO:0000313" key="2">
    <source>
        <dbReference type="Proteomes" id="UP001188597"/>
    </source>
</evidence>
<gene>
    <name evidence="1" type="ORF">RJ639_037576</name>
</gene>